<dbReference type="Proteomes" id="UP001148313">
    <property type="component" value="Unassembled WGS sequence"/>
</dbReference>
<reference evidence="1" key="1">
    <citation type="submission" date="2022-11" db="EMBL/GenBank/DDBJ databases">
        <title>Hoeflea poritis sp. nov., isolated from scleractinian coral Porites lutea.</title>
        <authorList>
            <person name="Zhang G."/>
            <person name="Wei Q."/>
            <person name="Cai L."/>
        </authorList>
    </citation>
    <scope>NUCLEOTIDE SEQUENCE</scope>
    <source>
        <strain evidence="1">E7-10</strain>
    </source>
</reference>
<sequence>MSRTAAIYSAVHLQIAADGIELKNTQKLSDNTDVYKDKSAVQLFLHAVANRLRSDAPPLNFNWTDLDPAQAGSMDLVVLIAHIEAHTEFLDED</sequence>
<name>A0ABT4VN50_9HYPH</name>
<accession>A0ABT4VN50</accession>
<gene>
    <name evidence="1" type="ORF">OOZ53_12280</name>
</gene>
<organism evidence="1 2">
    <name type="scientific">Hoeflea poritis</name>
    <dbReference type="NCBI Taxonomy" id="2993659"/>
    <lineage>
        <taxon>Bacteria</taxon>
        <taxon>Pseudomonadati</taxon>
        <taxon>Pseudomonadota</taxon>
        <taxon>Alphaproteobacteria</taxon>
        <taxon>Hyphomicrobiales</taxon>
        <taxon>Rhizobiaceae</taxon>
        <taxon>Hoeflea</taxon>
    </lineage>
</organism>
<proteinExistence type="predicted"/>
<keyword evidence="2" id="KW-1185">Reference proteome</keyword>
<comment type="caution">
    <text evidence="1">The sequence shown here is derived from an EMBL/GenBank/DDBJ whole genome shotgun (WGS) entry which is preliminary data.</text>
</comment>
<dbReference type="RefSeq" id="WP_271089851.1">
    <property type="nucleotide sequence ID" value="NZ_JAPJZH010000006.1"/>
</dbReference>
<evidence type="ECO:0000313" key="1">
    <source>
        <dbReference type="EMBL" id="MDA4846133.1"/>
    </source>
</evidence>
<evidence type="ECO:0000313" key="2">
    <source>
        <dbReference type="Proteomes" id="UP001148313"/>
    </source>
</evidence>
<protein>
    <submittedName>
        <fullName evidence="1">Uncharacterized protein</fullName>
    </submittedName>
</protein>
<dbReference type="EMBL" id="JAPJZH010000006">
    <property type="protein sequence ID" value="MDA4846133.1"/>
    <property type="molecule type" value="Genomic_DNA"/>
</dbReference>